<feature type="transmembrane region" description="Helical" evidence="1">
    <location>
        <begin position="49"/>
        <end position="70"/>
    </location>
</feature>
<sequence length="138" mass="15258">MSSIKLFAALAPITIIVDVLWIGVLMKSFYLGQIGEIARREGGSLTPRWGAALLVYLVIPAGLILFVRPLLAEESRLITALIHGAIFGFILYGVYDFTNLATLEKWTVRMTLVDVAWGMTLCGSMSVVMALLERWLAR</sequence>
<accession>A0A5K7XDZ0</accession>
<keyword evidence="1" id="KW-1133">Transmembrane helix</keyword>
<evidence type="ECO:0008006" key="4">
    <source>
        <dbReference type="Google" id="ProtNLM"/>
    </source>
</evidence>
<dbReference type="KEGG" id="lpav:PLANPX_4227"/>
<feature type="transmembrane region" description="Helical" evidence="1">
    <location>
        <begin position="77"/>
        <end position="95"/>
    </location>
</feature>
<evidence type="ECO:0000256" key="1">
    <source>
        <dbReference type="SAM" id="Phobius"/>
    </source>
</evidence>
<reference evidence="3" key="1">
    <citation type="submission" date="2019-10" db="EMBL/GenBank/DDBJ databases">
        <title>Lacipirellula parvula gen. nov., sp. nov., representing a lineage of planctomycetes widespread in freshwater anoxic habitats, and description of the family Lacipirellulaceae.</title>
        <authorList>
            <person name="Dedysh S.N."/>
            <person name="Kulichevskaya I.S."/>
            <person name="Beletsky A.V."/>
            <person name="Rakitin A.L."/>
            <person name="Mardanov A.V."/>
            <person name="Ivanova A.A."/>
            <person name="Saltykova V.X."/>
            <person name="Rijpstra W.I.C."/>
            <person name="Sinninghe Damste J.S."/>
            <person name="Ravin N.V."/>
        </authorList>
    </citation>
    <scope>NUCLEOTIDE SEQUENCE [LARGE SCALE GENOMIC DNA]</scope>
    <source>
        <strain evidence="3">PX69</strain>
    </source>
</reference>
<keyword evidence="1" id="KW-0812">Transmembrane</keyword>
<dbReference type="Proteomes" id="UP000326837">
    <property type="component" value="Chromosome"/>
</dbReference>
<dbReference type="EMBL" id="AP021861">
    <property type="protein sequence ID" value="BBO34615.1"/>
    <property type="molecule type" value="Genomic_DNA"/>
</dbReference>
<keyword evidence="1" id="KW-0472">Membrane</keyword>
<keyword evidence="3" id="KW-1185">Reference proteome</keyword>
<gene>
    <name evidence="2" type="ORF">PLANPX_4227</name>
</gene>
<dbReference type="InterPro" id="IPR018687">
    <property type="entry name" value="DUF2177_membr"/>
</dbReference>
<dbReference type="RefSeq" id="WP_152100156.1">
    <property type="nucleotide sequence ID" value="NZ_AP021861.1"/>
</dbReference>
<proteinExistence type="predicted"/>
<feature type="transmembrane region" description="Helical" evidence="1">
    <location>
        <begin position="115"/>
        <end position="132"/>
    </location>
</feature>
<organism evidence="2 3">
    <name type="scientific">Lacipirellula parvula</name>
    <dbReference type="NCBI Taxonomy" id="2650471"/>
    <lineage>
        <taxon>Bacteria</taxon>
        <taxon>Pseudomonadati</taxon>
        <taxon>Planctomycetota</taxon>
        <taxon>Planctomycetia</taxon>
        <taxon>Pirellulales</taxon>
        <taxon>Lacipirellulaceae</taxon>
        <taxon>Lacipirellula</taxon>
    </lineage>
</organism>
<protein>
    <recommendedName>
        <fullName evidence="4">DUF2177 domain-containing protein</fullName>
    </recommendedName>
</protein>
<name>A0A5K7XDZ0_9BACT</name>
<dbReference type="Pfam" id="PF09945">
    <property type="entry name" value="DUF2177"/>
    <property type="match status" value="1"/>
</dbReference>
<feature type="transmembrane region" description="Helical" evidence="1">
    <location>
        <begin position="7"/>
        <end position="29"/>
    </location>
</feature>
<evidence type="ECO:0000313" key="2">
    <source>
        <dbReference type="EMBL" id="BBO34615.1"/>
    </source>
</evidence>
<evidence type="ECO:0000313" key="3">
    <source>
        <dbReference type="Proteomes" id="UP000326837"/>
    </source>
</evidence>
<dbReference type="AlphaFoldDB" id="A0A5K7XDZ0"/>